<organism evidence="2">
    <name type="scientific">Pelagomonas calceolata</name>
    <dbReference type="NCBI Taxonomy" id="35677"/>
    <lineage>
        <taxon>Eukaryota</taxon>
        <taxon>Sar</taxon>
        <taxon>Stramenopiles</taxon>
        <taxon>Ochrophyta</taxon>
        <taxon>Pelagophyceae</taxon>
        <taxon>Pelagomonadales</taxon>
        <taxon>Pelagomonadaceae</taxon>
        <taxon>Pelagomonas</taxon>
    </lineage>
</organism>
<reference evidence="3" key="2">
    <citation type="submission" date="2021-11" db="EMBL/GenBank/DDBJ databases">
        <authorList>
            <consortium name="Genoscope - CEA"/>
            <person name="William W."/>
        </authorList>
    </citation>
    <scope>NUCLEOTIDE SEQUENCE</scope>
</reference>
<dbReference type="InterPro" id="IPR036188">
    <property type="entry name" value="FAD/NAD-bd_sf"/>
</dbReference>
<evidence type="ECO:0008006" key="5">
    <source>
        <dbReference type="Google" id="ProtNLM"/>
    </source>
</evidence>
<evidence type="ECO:0000313" key="2">
    <source>
        <dbReference type="EMBL" id="CAE0686659.1"/>
    </source>
</evidence>
<evidence type="ECO:0000256" key="1">
    <source>
        <dbReference type="SAM" id="SignalP"/>
    </source>
</evidence>
<dbReference type="Gene3D" id="3.50.50.60">
    <property type="entry name" value="FAD/NAD(P)-binding domain"/>
    <property type="match status" value="1"/>
</dbReference>
<sequence length="380" mass="39446">MNIALALIIMATRSASALSALPAASQCRVAVCGAGVAGALTARRLAEAGMSVTCFEAGRGPGGRTSSRRTDLGHFDHGASYFAPKTETFAKTVEEWVAAGAAAEWRGRFGTLRDGAFRLDEDAPPRYVGTPRMSAIPRHLLAHEGITCVYGTRVKGADFNDGWTLRDASGKELGRFDALVSSDRLMASVAGLPAPPAVDTVLPELNDLPSFAGAASKVESSRALVLMLGFAGAVGDIPFDAALVEGDDVVSYVSRDSSKPGRSGELWTVHATPEFAERTLTAAAAEEDPRSALQKKAPELVAAMSRLLAPWVPELPPPDIAVAHRWGAAFPSKPEDGTPPAISELGGRFVAVGDYLVGPRVEGAAASAEAGAKLLIGACA</sequence>
<protein>
    <recommendedName>
        <fullName evidence="5">Amine oxidase domain-containing protein</fullName>
    </recommendedName>
</protein>
<dbReference type="PANTHER" id="PTHR16128:SF5">
    <property type="entry name" value="FAD_NAD(P)-BINDING OXIDOREDUCTASE FAMILY PROTEIN"/>
    <property type="match status" value="1"/>
</dbReference>
<feature type="signal peptide" evidence="1">
    <location>
        <begin position="1"/>
        <end position="17"/>
    </location>
</feature>
<proteinExistence type="predicted"/>
<accession>A0A7S3ZL47</accession>
<dbReference type="AlphaFoldDB" id="A0A7S3ZL47"/>
<keyword evidence="1" id="KW-0732">Signal</keyword>
<name>A0A7S3ZL47_9STRA</name>
<gene>
    <name evidence="2" type="ORF">PCAL00307_LOCUS2093</name>
    <name evidence="3" type="ORF">PECAL_6P15810</name>
</gene>
<dbReference type="EMBL" id="CAKKNE010000006">
    <property type="protein sequence ID" value="CAH0379944.1"/>
    <property type="molecule type" value="Genomic_DNA"/>
</dbReference>
<dbReference type="Proteomes" id="UP000789595">
    <property type="component" value="Unassembled WGS sequence"/>
</dbReference>
<dbReference type="Gene3D" id="3.90.660.10">
    <property type="match status" value="1"/>
</dbReference>
<dbReference type="OrthoDB" id="2161133at2759"/>
<keyword evidence="4" id="KW-1185">Reference proteome</keyword>
<dbReference type="SUPFAM" id="SSF51905">
    <property type="entry name" value="FAD/NAD(P)-binding domain"/>
    <property type="match status" value="1"/>
</dbReference>
<reference evidence="2" key="1">
    <citation type="submission" date="2021-01" db="EMBL/GenBank/DDBJ databases">
        <authorList>
            <person name="Corre E."/>
            <person name="Pelletier E."/>
            <person name="Niang G."/>
            <person name="Scheremetjew M."/>
            <person name="Finn R."/>
            <person name="Kale V."/>
            <person name="Holt S."/>
            <person name="Cochrane G."/>
            <person name="Meng A."/>
            <person name="Brown T."/>
            <person name="Cohen L."/>
        </authorList>
    </citation>
    <scope>NUCLEOTIDE SEQUENCE</scope>
    <source>
        <strain evidence="2">CCMP1756</strain>
    </source>
</reference>
<dbReference type="PANTHER" id="PTHR16128">
    <property type="entry name" value="FAD/NAD(P)-BINDING OXIDOREDUCTASE FAMILY PROTEIN"/>
    <property type="match status" value="1"/>
</dbReference>
<evidence type="ECO:0000313" key="3">
    <source>
        <dbReference type="EMBL" id="CAH0379944.1"/>
    </source>
</evidence>
<dbReference type="Pfam" id="PF13450">
    <property type="entry name" value="NAD_binding_8"/>
    <property type="match status" value="1"/>
</dbReference>
<evidence type="ECO:0000313" key="4">
    <source>
        <dbReference type="Proteomes" id="UP000789595"/>
    </source>
</evidence>
<dbReference type="EMBL" id="HBIW01002481">
    <property type="protein sequence ID" value="CAE0686659.1"/>
    <property type="molecule type" value="Transcribed_RNA"/>
</dbReference>
<feature type="chain" id="PRO_5036212244" description="Amine oxidase domain-containing protein" evidence="1">
    <location>
        <begin position="18"/>
        <end position="380"/>
    </location>
</feature>